<accession>A6INA2</accession>
<evidence type="ECO:0000313" key="1">
    <source>
        <dbReference type="EMBL" id="EDL99308.1"/>
    </source>
</evidence>
<dbReference type="EMBL" id="CH473965">
    <property type="protein sequence ID" value="EDL99308.1"/>
    <property type="molecule type" value="Genomic_DNA"/>
</dbReference>
<protein>
    <submittedName>
        <fullName evidence="1">RCG22261, isoform CRA_b</fullName>
    </submittedName>
</protein>
<name>A6INA2_RAT</name>
<proteinExistence type="predicted"/>
<organism evidence="1 2">
    <name type="scientific">Rattus norvegicus</name>
    <name type="common">Rat</name>
    <dbReference type="NCBI Taxonomy" id="10116"/>
    <lineage>
        <taxon>Eukaryota</taxon>
        <taxon>Metazoa</taxon>
        <taxon>Chordata</taxon>
        <taxon>Craniata</taxon>
        <taxon>Vertebrata</taxon>
        <taxon>Euteleostomi</taxon>
        <taxon>Mammalia</taxon>
        <taxon>Eutheria</taxon>
        <taxon>Euarchontoglires</taxon>
        <taxon>Glires</taxon>
        <taxon>Rodentia</taxon>
        <taxon>Myomorpha</taxon>
        <taxon>Muroidea</taxon>
        <taxon>Muridae</taxon>
        <taxon>Murinae</taxon>
        <taxon>Rattus</taxon>
    </lineage>
</organism>
<dbReference type="Proteomes" id="UP000234681">
    <property type="component" value="Chromosome 9"/>
</dbReference>
<evidence type="ECO:0000313" key="2">
    <source>
        <dbReference type="Proteomes" id="UP000234681"/>
    </source>
</evidence>
<dbReference type="AlphaFoldDB" id="A6INA2"/>
<gene>
    <name evidence="1" type="ORF">rCG_22261</name>
</gene>
<reference evidence="1 2" key="1">
    <citation type="submission" date="2005-09" db="EMBL/GenBank/DDBJ databases">
        <authorList>
            <person name="Mural R.J."/>
            <person name="Li P.W."/>
            <person name="Adams M.D."/>
            <person name="Amanatides P.G."/>
            <person name="Baden-Tillson H."/>
            <person name="Barnstead M."/>
            <person name="Chin S.H."/>
            <person name="Dew I."/>
            <person name="Evans C.A."/>
            <person name="Ferriera S."/>
            <person name="Flanigan M."/>
            <person name="Fosler C."/>
            <person name="Glodek A."/>
            <person name="Gu Z."/>
            <person name="Holt R.A."/>
            <person name="Jennings D."/>
            <person name="Kraft C.L."/>
            <person name="Lu F."/>
            <person name="Nguyen T."/>
            <person name="Nusskern D.R."/>
            <person name="Pfannkoch C.M."/>
            <person name="Sitter C."/>
            <person name="Sutton G.G."/>
            <person name="Venter J.C."/>
            <person name="Wang Z."/>
            <person name="Woodage T."/>
            <person name="Zheng X.H."/>
            <person name="Zhong F."/>
        </authorList>
    </citation>
    <scope>NUCLEOTIDE SEQUENCE [LARGE SCALE GENOMIC DNA]</scope>
    <source>
        <strain>BN</strain>
        <strain evidence="2">Sprague-Dawley</strain>
    </source>
</reference>
<sequence length="36" mass="4108">MRAAPWTGALFISPWKTIKKKNSGKINKGSECHRKH</sequence>